<evidence type="ECO:0000256" key="5">
    <source>
        <dbReference type="ARBA" id="ARBA00023242"/>
    </source>
</evidence>
<dbReference type="EMBL" id="CANHGI010000003">
    <property type="protein sequence ID" value="CAI5444140.1"/>
    <property type="molecule type" value="Genomic_DNA"/>
</dbReference>
<keyword evidence="3" id="KW-0805">Transcription regulation</keyword>
<keyword evidence="5" id="KW-0539">Nucleus</keyword>
<dbReference type="InterPro" id="IPR051431">
    <property type="entry name" value="TFIID_subunit_9"/>
</dbReference>
<dbReference type="AlphaFoldDB" id="A0A9P1IFK2"/>
<dbReference type="GO" id="GO:0003713">
    <property type="term" value="F:transcription coactivator activity"/>
    <property type="evidence" value="ECO:0007669"/>
    <property type="project" value="TreeGrafter"/>
</dbReference>
<comment type="similarity">
    <text evidence="2">Belongs to the TAF9 family.</text>
</comment>
<feature type="region of interest" description="Disordered" evidence="6">
    <location>
        <begin position="1"/>
        <end position="20"/>
    </location>
</feature>
<evidence type="ECO:0000256" key="4">
    <source>
        <dbReference type="ARBA" id="ARBA00023163"/>
    </source>
</evidence>
<keyword evidence="8" id="KW-1185">Reference proteome</keyword>
<comment type="caution">
    <text evidence="7">The sequence shown here is derived from an EMBL/GenBank/DDBJ whole genome shotgun (WGS) entry which is preliminary data.</text>
</comment>
<evidence type="ECO:0000313" key="8">
    <source>
        <dbReference type="Proteomes" id="UP001152747"/>
    </source>
</evidence>
<dbReference type="GO" id="GO:0051123">
    <property type="term" value="P:RNA polymerase II preinitiation complex assembly"/>
    <property type="evidence" value="ECO:0007669"/>
    <property type="project" value="TreeGrafter"/>
</dbReference>
<dbReference type="Pfam" id="PF02291">
    <property type="entry name" value="TFIID-31kDa"/>
    <property type="match status" value="1"/>
</dbReference>
<dbReference type="GO" id="GO:0000124">
    <property type="term" value="C:SAGA complex"/>
    <property type="evidence" value="ECO:0007669"/>
    <property type="project" value="TreeGrafter"/>
</dbReference>
<dbReference type="GO" id="GO:0016251">
    <property type="term" value="F:RNA polymerase II general transcription initiation factor activity"/>
    <property type="evidence" value="ECO:0007669"/>
    <property type="project" value="TreeGrafter"/>
</dbReference>
<evidence type="ECO:0000256" key="1">
    <source>
        <dbReference type="ARBA" id="ARBA00004123"/>
    </source>
</evidence>
<reference evidence="7" key="1">
    <citation type="submission" date="2022-11" db="EMBL/GenBank/DDBJ databases">
        <authorList>
            <person name="Kikuchi T."/>
        </authorList>
    </citation>
    <scope>NUCLEOTIDE SEQUENCE</scope>
    <source>
        <strain evidence="7">PS1010</strain>
    </source>
</reference>
<feature type="compositionally biased region" description="Basic and acidic residues" evidence="6">
    <location>
        <begin position="1"/>
        <end position="12"/>
    </location>
</feature>
<keyword evidence="4" id="KW-0804">Transcription</keyword>
<dbReference type="PANTHER" id="PTHR48068">
    <property type="entry name" value="TAF9 RNA POLYMERASE II, TATA BOX-BINDING PROTEIN (TBP)-ASSOCIATED FACTOR"/>
    <property type="match status" value="1"/>
</dbReference>
<gene>
    <name evidence="7" type="ORF">CAMP_LOCUS6777</name>
</gene>
<evidence type="ECO:0000256" key="6">
    <source>
        <dbReference type="SAM" id="MobiDB-lite"/>
    </source>
</evidence>
<dbReference type="InterPro" id="IPR009072">
    <property type="entry name" value="Histone-fold"/>
</dbReference>
<protein>
    <submittedName>
        <fullName evidence="7">Uncharacterized protein</fullName>
    </submittedName>
</protein>
<organism evidence="7 8">
    <name type="scientific">Caenorhabditis angaria</name>
    <dbReference type="NCBI Taxonomy" id="860376"/>
    <lineage>
        <taxon>Eukaryota</taxon>
        <taxon>Metazoa</taxon>
        <taxon>Ecdysozoa</taxon>
        <taxon>Nematoda</taxon>
        <taxon>Chromadorea</taxon>
        <taxon>Rhabditida</taxon>
        <taxon>Rhabditina</taxon>
        <taxon>Rhabditomorpha</taxon>
        <taxon>Rhabditoidea</taxon>
        <taxon>Rhabditidae</taxon>
        <taxon>Peloderinae</taxon>
        <taxon>Caenorhabditis</taxon>
    </lineage>
</organism>
<dbReference type="GO" id="GO:0005669">
    <property type="term" value="C:transcription factor TFIID complex"/>
    <property type="evidence" value="ECO:0007669"/>
    <property type="project" value="TreeGrafter"/>
</dbReference>
<dbReference type="InterPro" id="IPR003162">
    <property type="entry name" value="TFIID-31"/>
</dbReference>
<dbReference type="PANTHER" id="PTHR48068:SF4">
    <property type="entry name" value="TATA-BOX BINDING PROTEIN ASSOCIATED FACTOR 9"/>
    <property type="match status" value="1"/>
</dbReference>
<sequence>MTDEDKNEKDAGISEPTGSSEVAAIQELLAECGVEEYDSRVVGMLMDVQFSMTSKILELASGLARHNQKQVIDSDEIHAVNDILGILKEVAPDHREKMLQTSIEKNEHALPQIRHNYGLKLPNDRFCQLAPNLEFRTDDYELMDTSTSNIPHFDPQQLHQQQQQQSQTMLRPDVVQNILKRRAPEDDFDS</sequence>
<dbReference type="OrthoDB" id="341924at2759"/>
<dbReference type="Gene3D" id="1.10.20.10">
    <property type="entry name" value="Histone, subunit A"/>
    <property type="match status" value="1"/>
</dbReference>
<dbReference type="Proteomes" id="UP001152747">
    <property type="component" value="Unassembled WGS sequence"/>
</dbReference>
<accession>A0A9P1IFK2</accession>
<comment type="subcellular location">
    <subcellularLocation>
        <location evidence="1">Nucleus</location>
    </subcellularLocation>
</comment>
<dbReference type="SUPFAM" id="SSF47113">
    <property type="entry name" value="Histone-fold"/>
    <property type="match status" value="1"/>
</dbReference>
<evidence type="ECO:0000256" key="2">
    <source>
        <dbReference type="ARBA" id="ARBA00007646"/>
    </source>
</evidence>
<evidence type="ECO:0000256" key="3">
    <source>
        <dbReference type="ARBA" id="ARBA00023015"/>
    </source>
</evidence>
<evidence type="ECO:0000313" key="7">
    <source>
        <dbReference type="EMBL" id="CAI5444140.1"/>
    </source>
</evidence>
<name>A0A9P1IFK2_9PELO</name>
<dbReference type="GO" id="GO:0046982">
    <property type="term" value="F:protein heterodimerization activity"/>
    <property type="evidence" value="ECO:0007669"/>
    <property type="project" value="InterPro"/>
</dbReference>
<proteinExistence type="inferred from homology"/>